<dbReference type="WBParaSite" id="ACRNAN_scaffold9056.g33154.t2">
    <property type="protein sequence ID" value="ACRNAN_scaffold9056.g33154.t2"/>
    <property type="gene ID" value="ACRNAN_scaffold9056.g33154"/>
</dbReference>
<dbReference type="Pfam" id="PF07719">
    <property type="entry name" value="TPR_2"/>
    <property type="match status" value="1"/>
</dbReference>
<dbReference type="PANTHER" id="PTHR47643">
    <property type="entry name" value="TPR DOMAIN PROTEIN (AFU_ORTHOLOGUE AFUA_5G12710)"/>
    <property type="match status" value="1"/>
</dbReference>
<dbReference type="InterPro" id="IPR013105">
    <property type="entry name" value="TPR_2"/>
</dbReference>
<dbReference type="PANTHER" id="PTHR47643:SF2">
    <property type="entry name" value="TPR DOMAIN PROTEIN (AFU_ORTHOLOGUE AFUA_5G12710)"/>
    <property type="match status" value="1"/>
</dbReference>
<dbReference type="InterPro" id="IPR011990">
    <property type="entry name" value="TPR-like_helical_dom_sf"/>
</dbReference>
<dbReference type="SUPFAM" id="SSF82199">
    <property type="entry name" value="SET domain"/>
    <property type="match status" value="1"/>
</dbReference>
<accession>A0A914EKM8</accession>
<evidence type="ECO:0000256" key="3">
    <source>
        <dbReference type="PROSITE-ProRule" id="PRU00339"/>
    </source>
</evidence>
<feature type="repeat" description="TPR" evidence="3">
    <location>
        <begin position="118"/>
        <end position="151"/>
    </location>
</feature>
<keyword evidence="2 3" id="KW-0802">TPR repeat</keyword>
<dbReference type="Pfam" id="PF00856">
    <property type="entry name" value="SET"/>
    <property type="match status" value="1"/>
</dbReference>
<reference evidence="6" key="1">
    <citation type="submission" date="2022-11" db="UniProtKB">
        <authorList>
            <consortium name="WormBaseParasite"/>
        </authorList>
    </citation>
    <scope>IDENTIFICATION</scope>
</reference>
<feature type="repeat" description="TPR" evidence="3">
    <location>
        <begin position="186"/>
        <end position="219"/>
    </location>
</feature>
<protein>
    <submittedName>
        <fullName evidence="6">SET domain-containing protein</fullName>
    </submittedName>
</protein>
<keyword evidence="5" id="KW-1185">Reference proteome</keyword>
<dbReference type="AlphaFoldDB" id="A0A914EKM8"/>
<dbReference type="SUPFAM" id="SSF48452">
    <property type="entry name" value="TPR-like"/>
    <property type="match status" value="1"/>
</dbReference>
<evidence type="ECO:0000256" key="1">
    <source>
        <dbReference type="ARBA" id="ARBA00022737"/>
    </source>
</evidence>
<dbReference type="InterPro" id="IPR046341">
    <property type="entry name" value="SET_dom_sf"/>
</dbReference>
<name>A0A914EKM8_9BILA</name>
<dbReference type="CDD" id="cd20071">
    <property type="entry name" value="SET_SMYD"/>
    <property type="match status" value="1"/>
</dbReference>
<proteinExistence type="predicted"/>
<dbReference type="InterPro" id="IPR001214">
    <property type="entry name" value="SET_dom"/>
</dbReference>
<dbReference type="InterPro" id="IPR019734">
    <property type="entry name" value="TPR_rpt"/>
</dbReference>
<dbReference type="InterPro" id="IPR053209">
    <property type="entry name" value="Gramillin-biosynth_MTr"/>
</dbReference>
<dbReference type="Gene3D" id="1.25.40.10">
    <property type="entry name" value="Tetratricopeptide repeat domain"/>
    <property type="match status" value="2"/>
</dbReference>
<evidence type="ECO:0000313" key="6">
    <source>
        <dbReference type="WBParaSite" id="ACRNAN_scaffold9056.g33154.t2"/>
    </source>
</evidence>
<dbReference type="PROSITE" id="PS50005">
    <property type="entry name" value="TPR"/>
    <property type="match status" value="2"/>
</dbReference>
<organism evidence="5 6">
    <name type="scientific">Acrobeloides nanus</name>
    <dbReference type="NCBI Taxonomy" id="290746"/>
    <lineage>
        <taxon>Eukaryota</taxon>
        <taxon>Metazoa</taxon>
        <taxon>Ecdysozoa</taxon>
        <taxon>Nematoda</taxon>
        <taxon>Chromadorea</taxon>
        <taxon>Rhabditida</taxon>
        <taxon>Tylenchina</taxon>
        <taxon>Cephalobomorpha</taxon>
        <taxon>Cephaloboidea</taxon>
        <taxon>Cephalobidae</taxon>
        <taxon>Acrobeloides</taxon>
    </lineage>
</organism>
<sequence length="634" mass="73419">MQIPMIHKGYYLLCRTITDAYISPKLMGISTLIEDINDEIEELTLQNFHFDINKTSIFKKGALLIIKEPYLQYESEDKKNVIIRVDSPSDVVFVDETEHDSLRNANALCWYKKLSISFEEAKNIANDLFKKCDYEKALIYYNRALELEPNSAVIYLNRALVLIGLGRYYEAYEEAKKAESNGGDEEKTLFRLGKAAYGMRNWKLSLEHFSKLLTFYPKNAAAIKELDKIKTRLNEAQFGKYDLRKLYDEAYKNNIGYFDVADYVGPVEVADIPNKGKGLVVTRDVPRGTLLLVSKAFNLTYDQDRNNSHLIPYNMLTKEMDTGVEAVNILETVQALKRNPQRTRELYDLYAGDCNRDEEIPEGVVDVGRIENICTFNAFMPGNMFENTSMGIFAAGLWVLPSYINHSCLAGLWVLPSYINHSCLGNASRVFYGDIMMVYAVNDLKTGDEIMWNYVDLNCPYKKRVERLQRYRFTCNCQLCELDRTDPHYEEREELLQKIPQLKTKIAENPKKTLPNVISLVNQVKQTFKHRNKLQVRLLQVTGLLAGVYQMTDHLEKSLQVQEETLKILDEDGIKYQYYSPFLLMQMGKCYEIMCNFDMARICVINAFERIKIRTGIDYDLFKRIYPDVCNIID</sequence>
<dbReference type="Proteomes" id="UP000887540">
    <property type="component" value="Unplaced"/>
</dbReference>
<feature type="domain" description="SET" evidence="4">
    <location>
        <begin position="265"/>
        <end position="455"/>
    </location>
</feature>
<dbReference type="PROSITE" id="PS50280">
    <property type="entry name" value="SET"/>
    <property type="match status" value="1"/>
</dbReference>
<dbReference type="SMART" id="SM00028">
    <property type="entry name" value="TPR"/>
    <property type="match status" value="4"/>
</dbReference>
<evidence type="ECO:0000256" key="2">
    <source>
        <dbReference type="ARBA" id="ARBA00022803"/>
    </source>
</evidence>
<dbReference type="Gene3D" id="2.170.270.10">
    <property type="entry name" value="SET domain"/>
    <property type="match status" value="1"/>
</dbReference>
<keyword evidence="1" id="KW-0677">Repeat</keyword>
<evidence type="ECO:0000313" key="5">
    <source>
        <dbReference type="Proteomes" id="UP000887540"/>
    </source>
</evidence>
<evidence type="ECO:0000259" key="4">
    <source>
        <dbReference type="PROSITE" id="PS50280"/>
    </source>
</evidence>